<reference evidence="2 3" key="1">
    <citation type="submission" date="2019-05" db="EMBL/GenBank/DDBJ databases">
        <title>Mikania micrantha, genome provides insights into the molecular mechanism of rapid growth.</title>
        <authorList>
            <person name="Liu B."/>
        </authorList>
    </citation>
    <scope>NUCLEOTIDE SEQUENCE [LARGE SCALE GENOMIC DNA]</scope>
    <source>
        <strain evidence="2">NLD-2019</strain>
        <tissue evidence="2">Leaf</tissue>
    </source>
</reference>
<organism evidence="2 3">
    <name type="scientific">Mikania micrantha</name>
    <name type="common">bitter vine</name>
    <dbReference type="NCBI Taxonomy" id="192012"/>
    <lineage>
        <taxon>Eukaryota</taxon>
        <taxon>Viridiplantae</taxon>
        <taxon>Streptophyta</taxon>
        <taxon>Embryophyta</taxon>
        <taxon>Tracheophyta</taxon>
        <taxon>Spermatophyta</taxon>
        <taxon>Magnoliopsida</taxon>
        <taxon>eudicotyledons</taxon>
        <taxon>Gunneridae</taxon>
        <taxon>Pentapetalae</taxon>
        <taxon>asterids</taxon>
        <taxon>campanulids</taxon>
        <taxon>Asterales</taxon>
        <taxon>Asteraceae</taxon>
        <taxon>Asteroideae</taxon>
        <taxon>Heliantheae alliance</taxon>
        <taxon>Eupatorieae</taxon>
        <taxon>Mikania</taxon>
    </lineage>
</organism>
<sequence>METEDENGSKGGPGGSGGQPAAAQGGAGEQPSREPGTEVRSRAGRTGEQRQQPIGGPASVGGQAVDWTPLEMHGWR</sequence>
<evidence type="ECO:0000313" key="3">
    <source>
        <dbReference type="Proteomes" id="UP000326396"/>
    </source>
</evidence>
<dbReference type="AlphaFoldDB" id="A0A5N6LUB2"/>
<evidence type="ECO:0000313" key="2">
    <source>
        <dbReference type="EMBL" id="KAD2805151.1"/>
    </source>
</evidence>
<evidence type="ECO:0000256" key="1">
    <source>
        <dbReference type="SAM" id="MobiDB-lite"/>
    </source>
</evidence>
<feature type="compositionally biased region" description="Gly residues" evidence="1">
    <location>
        <begin position="9"/>
        <end position="18"/>
    </location>
</feature>
<keyword evidence="3" id="KW-1185">Reference proteome</keyword>
<feature type="compositionally biased region" description="Basic and acidic residues" evidence="1">
    <location>
        <begin position="31"/>
        <end position="48"/>
    </location>
</feature>
<feature type="region of interest" description="Disordered" evidence="1">
    <location>
        <begin position="1"/>
        <end position="76"/>
    </location>
</feature>
<dbReference type="Proteomes" id="UP000326396">
    <property type="component" value="Linkage Group LG8"/>
</dbReference>
<dbReference type="EMBL" id="SZYD01000018">
    <property type="protein sequence ID" value="KAD2805151.1"/>
    <property type="molecule type" value="Genomic_DNA"/>
</dbReference>
<protein>
    <submittedName>
        <fullName evidence="2">Uncharacterized protein</fullName>
    </submittedName>
</protein>
<accession>A0A5N6LUB2</accession>
<gene>
    <name evidence="2" type="ORF">E3N88_38528</name>
</gene>
<proteinExistence type="predicted"/>
<name>A0A5N6LUB2_9ASTR</name>
<comment type="caution">
    <text evidence="2">The sequence shown here is derived from an EMBL/GenBank/DDBJ whole genome shotgun (WGS) entry which is preliminary data.</text>
</comment>